<evidence type="ECO:0000313" key="2">
    <source>
        <dbReference type="Proteomes" id="UP000324222"/>
    </source>
</evidence>
<protein>
    <submittedName>
        <fullName evidence="1">Uncharacterized protein</fullName>
    </submittedName>
</protein>
<proteinExistence type="predicted"/>
<dbReference type="Proteomes" id="UP000324222">
    <property type="component" value="Unassembled WGS sequence"/>
</dbReference>
<evidence type="ECO:0000313" key="1">
    <source>
        <dbReference type="EMBL" id="MPC26343.1"/>
    </source>
</evidence>
<sequence>MGLIQRKILLKNPNGLLAPGHSHLYHSGYTVKKILEEYKSGFMTDNAKFKLLQKSEVSSNWISQAAAQQWAGSG</sequence>
<dbReference type="EMBL" id="VSRR010001588">
    <property type="protein sequence ID" value="MPC26343.1"/>
    <property type="molecule type" value="Genomic_DNA"/>
</dbReference>
<gene>
    <name evidence="1" type="ORF">E2C01_019478</name>
</gene>
<keyword evidence="2" id="KW-1185">Reference proteome</keyword>
<reference evidence="1 2" key="1">
    <citation type="submission" date="2019-05" db="EMBL/GenBank/DDBJ databases">
        <title>Another draft genome of Portunus trituberculatus and its Hox gene families provides insights of decapod evolution.</title>
        <authorList>
            <person name="Jeong J.-H."/>
            <person name="Song I."/>
            <person name="Kim S."/>
            <person name="Choi T."/>
            <person name="Kim D."/>
            <person name="Ryu S."/>
            <person name="Kim W."/>
        </authorList>
    </citation>
    <scope>NUCLEOTIDE SEQUENCE [LARGE SCALE GENOMIC DNA]</scope>
    <source>
        <tissue evidence="1">Muscle</tissue>
    </source>
</reference>
<accession>A0A5B7DZI2</accession>
<dbReference type="AlphaFoldDB" id="A0A5B7DZI2"/>
<comment type="caution">
    <text evidence="1">The sequence shown here is derived from an EMBL/GenBank/DDBJ whole genome shotgun (WGS) entry which is preliminary data.</text>
</comment>
<name>A0A5B7DZI2_PORTR</name>
<organism evidence="1 2">
    <name type="scientific">Portunus trituberculatus</name>
    <name type="common">Swimming crab</name>
    <name type="synonym">Neptunus trituberculatus</name>
    <dbReference type="NCBI Taxonomy" id="210409"/>
    <lineage>
        <taxon>Eukaryota</taxon>
        <taxon>Metazoa</taxon>
        <taxon>Ecdysozoa</taxon>
        <taxon>Arthropoda</taxon>
        <taxon>Crustacea</taxon>
        <taxon>Multicrustacea</taxon>
        <taxon>Malacostraca</taxon>
        <taxon>Eumalacostraca</taxon>
        <taxon>Eucarida</taxon>
        <taxon>Decapoda</taxon>
        <taxon>Pleocyemata</taxon>
        <taxon>Brachyura</taxon>
        <taxon>Eubrachyura</taxon>
        <taxon>Portunoidea</taxon>
        <taxon>Portunidae</taxon>
        <taxon>Portuninae</taxon>
        <taxon>Portunus</taxon>
    </lineage>
</organism>